<evidence type="ECO:0000256" key="4">
    <source>
        <dbReference type="ARBA" id="ARBA00022741"/>
    </source>
</evidence>
<feature type="domain" description="Pycsar effector protein" evidence="9">
    <location>
        <begin position="20"/>
        <end position="168"/>
    </location>
</feature>
<protein>
    <submittedName>
        <fullName evidence="10">Pycsar system effector family protein</fullName>
    </submittedName>
</protein>
<keyword evidence="6" id="KW-0051">Antiviral defense</keyword>
<gene>
    <name evidence="10" type="ORF">ACFQ1E_04965</name>
</gene>
<accession>A0ABW3H8B4</accession>
<name>A0ABW3H8B4_9SPHN</name>
<keyword evidence="2" id="KW-1003">Cell membrane</keyword>
<comment type="caution">
    <text evidence="10">The sequence shown here is derived from an EMBL/GenBank/DDBJ whole genome shotgun (WGS) entry which is preliminary data.</text>
</comment>
<feature type="transmembrane region" description="Helical" evidence="8">
    <location>
        <begin position="152"/>
        <end position="178"/>
    </location>
</feature>
<evidence type="ECO:0000313" key="10">
    <source>
        <dbReference type="EMBL" id="MFD0945682.1"/>
    </source>
</evidence>
<keyword evidence="3 8" id="KW-0812">Transmembrane</keyword>
<evidence type="ECO:0000256" key="8">
    <source>
        <dbReference type="SAM" id="Phobius"/>
    </source>
</evidence>
<organism evidence="10 11">
    <name type="scientific">Sphingomonas canadensis</name>
    <dbReference type="NCBI Taxonomy" id="1219257"/>
    <lineage>
        <taxon>Bacteria</taxon>
        <taxon>Pseudomonadati</taxon>
        <taxon>Pseudomonadota</taxon>
        <taxon>Alphaproteobacteria</taxon>
        <taxon>Sphingomonadales</taxon>
        <taxon>Sphingomonadaceae</taxon>
        <taxon>Sphingomonas</taxon>
    </lineage>
</organism>
<evidence type="ECO:0000256" key="3">
    <source>
        <dbReference type="ARBA" id="ARBA00022692"/>
    </source>
</evidence>
<dbReference type="Pfam" id="PF18967">
    <property type="entry name" value="PycTM"/>
    <property type="match status" value="1"/>
</dbReference>
<evidence type="ECO:0000259" key="9">
    <source>
        <dbReference type="Pfam" id="PF18967"/>
    </source>
</evidence>
<dbReference type="InterPro" id="IPR043760">
    <property type="entry name" value="PycTM_dom"/>
</dbReference>
<keyword evidence="5 8" id="KW-1133">Transmembrane helix</keyword>
<dbReference type="RefSeq" id="WP_264943511.1">
    <property type="nucleotide sequence ID" value="NZ_JAPDRA010000002.1"/>
</dbReference>
<sequence>MPEQAAPHEPLSPQFVHVVRTCQAIHIQLSQMADQKASILMGATFVIFTLAIGQTRDGLPPLPLAILALFAFVSACLAISVVMPAIGAGGRREEAPLNLLFFGSFTSLSEAEFVERLRAAVTHDHGSLEIMARDLYQNGQVLRRKKYRLLGWAYRALLAGLVLSFAAFAGEAVARLAAFQG</sequence>
<keyword evidence="4" id="KW-0547">Nucleotide-binding</keyword>
<keyword evidence="7 8" id="KW-0472">Membrane</keyword>
<feature type="transmembrane region" description="Helical" evidence="8">
    <location>
        <begin position="62"/>
        <end position="83"/>
    </location>
</feature>
<evidence type="ECO:0000313" key="11">
    <source>
        <dbReference type="Proteomes" id="UP001596977"/>
    </source>
</evidence>
<evidence type="ECO:0000256" key="5">
    <source>
        <dbReference type="ARBA" id="ARBA00022989"/>
    </source>
</evidence>
<dbReference type="Proteomes" id="UP001596977">
    <property type="component" value="Unassembled WGS sequence"/>
</dbReference>
<evidence type="ECO:0000256" key="2">
    <source>
        <dbReference type="ARBA" id="ARBA00022475"/>
    </source>
</evidence>
<reference evidence="11" key="1">
    <citation type="journal article" date="2019" name="Int. J. Syst. Evol. Microbiol.">
        <title>The Global Catalogue of Microorganisms (GCM) 10K type strain sequencing project: providing services to taxonomists for standard genome sequencing and annotation.</title>
        <authorList>
            <consortium name="The Broad Institute Genomics Platform"/>
            <consortium name="The Broad Institute Genome Sequencing Center for Infectious Disease"/>
            <person name="Wu L."/>
            <person name="Ma J."/>
        </authorList>
    </citation>
    <scope>NUCLEOTIDE SEQUENCE [LARGE SCALE GENOMIC DNA]</scope>
    <source>
        <strain evidence="11">CCUG 62982</strain>
    </source>
</reference>
<comment type="subcellular location">
    <subcellularLocation>
        <location evidence="1">Cell membrane</location>
    </subcellularLocation>
</comment>
<evidence type="ECO:0000256" key="6">
    <source>
        <dbReference type="ARBA" id="ARBA00023118"/>
    </source>
</evidence>
<evidence type="ECO:0000256" key="1">
    <source>
        <dbReference type="ARBA" id="ARBA00004236"/>
    </source>
</evidence>
<feature type="transmembrane region" description="Helical" evidence="8">
    <location>
        <begin position="37"/>
        <end position="56"/>
    </location>
</feature>
<evidence type="ECO:0000256" key="7">
    <source>
        <dbReference type="ARBA" id="ARBA00023136"/>
    </source>
</evidence>
<dbReference type="EMBL" id="JBHTJG010000002">
    <property type="protein sequence ID" value="MFD0945682.1"/>
    <property type="molecule type" value="Genomic_DNA"/>
</dbReference>
<keyword evidence="11" id="KW-1185">Reference proteome</keyword>
<proteinExistence type="predicted"/>